<organism evidence="1">
    <name type="scientific">marine metagenome</name>
    <dbReference type="NCBI Taxonomy" id="408172"/>
    <lineage>
        <taxon>unclassified sequences</taxon>
        <taxon>metagenomes</taxon>
        <taxon>ecological metagenomes</taxon>
    </lineage>
</organism>
<evidence type="ECO:0000313" key="1">
    <source>
        <dbReference type="EMBL" id="SVA34865.1"/>
    </source>
</evidence>
<protein>
    <submittedName>
        <fullName evidence="1">Uncharacterized protein</fullName>
    </submittedName>
</protein>
<sequence length="24" mass="2708">MDTHSETSTWALQHAIKSYTVLST</sequence>
<dbReference type="AlphaFoldDB" id="A0A381V3D3"/>
<reference evidence="1" key="1">
    <citation type="submission" date="2018-05" db="EMBL/GenBank/DDBJ databases">
        <authorList>
            <person name="Lanie J.A."/>
            <person name="Ng W.-L."/>
            <person name="Kazmierczak K.M."/>
            <person name="Andrzejewski T.M."/>
            <person name="Davidsen T.M."/>
            <person name="Wayne K.J."/>
            <person name="Tettelin H."/>
            <person name="Glass J.I."/>
            <person name="Rusch D."/>
            <person name="Podicherti R."/>
            <person name="Tsui H.-C.T."/>
            <person name="Winkler M.E."/>
        </authorList>
    </citation>
    <scope>NUCLEOTIDE SEQUENCE</scope>
</reference>
<name>A0A381V3D3_9ZZZZ</name>
<dbReference type="EMBL" id="UINC01007740">
    <property type="protein sequence ID" value="SVA34865.1"/>
    <property type="molecule type" value="Genomic_DNA"/>
</dbReference>
<gene>
    <name evidence="1" type="ORF">METZ01_LOCUS87719</name>
</gene>
<accession>A0A381V3D3</accession>
<proteinExistence type="predicted"/>